<keyword evidence="2" id="KW-1185">Reference proteome</keyword>
<evidence type="ECO:0000313" key="1">
    <source>
        <dbReference type="EMBL" id="ACV23585.1"/>
    </source>
</evidence>
<dbReference type="InterPro" id="IPR007344">
    <property type="entry name" value="GrpB/CoaE"/>
</dbReference>
<dbReference type="KEGG" id="shi:Shel_25790"/>
<dbReference type="RefSeq" id="WP_012799683.1">
    <property type="nucleotide sequence ID" value="NC_013165.1"/>
</dbReference>
<protein>
    <submittedName>
        <fullName evidence="1">Uncharacterized conserved protein</fullName>
    </submittedName>
</protein>
<dbReference type="STRING" id="471855.Shel_25790"/>
<dbReference type="HOGENOM" id="CLU_086407_0_0_11"/>
<name>C7N2S7_SLAHD</name>
<gene>
    <name evidence="1" type="ordered locus">Shel_25790</name>
</gene>
<dbReference type="PANTHER" id="PTHR34822">
    <property type="entry name" value="GRPB DOMAIN PROTEIN (AFU_ORTHOLOGUE AFUA_1G01530)"/>
    <property type="match status" value="1"/>
</dbReference>
<dbReference type="EMBL" id="CP001684">
    <property type="protein sequence ID" value="ACV23585.1"/>
    <property type="molecule type" value="Genomic_DNA"/>
</dbReference>
<dbReference type="eggNOG" id="COG2320">
    <property type="taxonomic scope" value="Bacteria"/>
</dbReference>
<sequence length="188" mass="21389">MGKDLSDMTLEELWELFPISLVEHNDAWRQQYAEIASDIAELLSDYPVERISHIGSTAVDGIWAKNIVDVMVELSAGADMKKAAEALEGAGFIMMSNEGNRISLNLGYTKDGFAEKVYHVHLRCIGDNDELYFRDYLNAHPQTAKDYEALKLRLWKQFEHDRNAYTDAKAEFIKAVTAKAREEHAGRY</sequence>
<evidence type="ECO:0000313" key="2">
    <source>
        <dbReference type="Proteomes" id="UP000002026"/>
    </source>
</evidence>
<dbReference type="Gene3D" id="3.30.460.10">
    <property type="entry name" value="Beta Polymerase, domain 2"/>
    <property type="match status" value="1"/>
</dbReference>
<reference evidence="1 2" key="1">
    <citation type="journal article" date="2009" name="Stand. Genomic Sci.">
        <title>Complete genome sequence of Slackia heliotrinireducens type strain (RHS 1).</title>
        <authorList>
            <person name="Pukall R."/>
            <person name="Lapidus A."/>
            <person name="Nolan M."/>
            <person name="Copeland A."/>
            <person name="Glavina Del Rio T."/>
            <person name="Lucas S."/>
            <person name="Chen F."/>
            <person name="Tice H."/>
            <person name="Cheng J.F."/>
            <person name="Chertkov O."/>
            <person name="Bruce D."/>
            <person name="Goodwin L."/>
            <person name="Kuske C."/>
            <person name="Brettin T."/>
            <person name="Detter J.C."/>
            <person name="Han C."/>
            <person name="Pitluck S."/>
            <person name="Pati A."/>
            <person name="Mavrommatis K."/>
            <person name="Ivanova N."/>
            <person name="Ovchinnikova G."/>
            <person name="Chen A."/>
            <person name="Palaniappan K."/>
            <person name="Schneider S."/>
            <person name="Rohde M."/>
            <person name="Chain P."/>
            <person name="D'haeseleer P."/>
            <person name="Goker M."/>
            <person name="Bristow J."/>
            <person name="Eisen J.A."/>
            <person name="Markowitz V."/>
            <person name="Kyrpides N.C."/>
            <person name="Klenk H.P."/>
            <person name="Hugenholtz P."/>
        </authorList>
    </citation>
    <scope>NUCLEOTIDE SEQUENCE [LARGE SCALE GENOMIC DNA]</scope>
    <source>
        <strain evidence="2">ATCC 29202 / DSM 20476 / NCTC 11029 / RHS 1</strain>
    </source>
</reference>
<organism evidence="1 2">
    <name type="scientific">Slackia heliotrinireducens (strain ATCC 29202 / DSM 20476 / NCTC 11029 / RHS 1)</name>
    <name type="common">Peptococcus heliotrinreducens</name>
    <dbReference type="NCBI Taxonomy" id="471855"/>
    <lineage>
        <taxon>Bacteria</taxon>
        <taxon>Bacillati</taxon>
        <taxon>Actinomycetota</taxon>
        <taxon>Coriobacteriia</taxon>
        <taxon>Eggerthellales</taxon>
        <taxon>Eggerthellaceae</taxon>
        <taxon>Slackia</taxon>
    </lineage>
</organism>
<dbReference type="Pfam" id="PF04229">
    <property type="entry name" value="GrpB"/>
    <property type="match status" value="1"/>
</dbReference>
<dbReference type="AlphaFoldDB" id="C7N2S7"/>
<accession>C7N2S7</accession>
<dbReference type="InterPro" id="IPR043519">
    <property type="entry name" value="NT_sf"/>
</dbReference>
<dbReference type="PANTHER" id="PTHR34822:SF1">
    <property type="entry name" value="GRPB FAMILY PROTEIN"/>
    <property type="match status" value="1"/>
</dbReference>
<dbReference type="Proteomes" id="UP000002026">
    <property type="component" value="Chromosome"/>
</dbReference>
<proteinExistence type="predicted"/>
<dbReference type="SUPFAM" id="SSF81301">
    <property type="entry name" value="Nucleotidyltransferase"/>
    <property type="match status" value="1"/>
</dbReference>